<dbReference type="RefSeq" id="WP_217289429.1">
    <property type="nucleotide sequence ID" value="NZ_CP077683.1"/>
</dbReference>
<gene>
    <name evidence="4" type="primary">fabD</name>
    <name evidence="4" type="ORF">KP001_10385</name>
</gene>
<protein>
    <recommendedName>
        <fullName evidence="2">Malonyl CoA-acyl carrier protein transacylase</fullName>
        <ecNumber evidence="2">2.3.1.39</ecNumber>
    </recommendedName>
</protein>
<sequence>MQSYAFIFPGQGSQHAGMGKDLADNFKTAKVAFEEADDALGFSLSKLCFEGPEEDLKLTANTQPAILAASVAAFRVLREESPLAPSFVAGHSLGEYSALVAAGALDFADALRTVRARGSYMQDAVPVGVGAMAAILGAEAEVLKEICAEAAQGEVVSPANFNSPGQIVVAGHTGAVNRAIEIAKARGFRKAMLLPVSAPFHCALMKPAADRLAQTLEAVQVNALTAPVVSNVEAKPNSDAARVKPLLVEQVCAPVLWEQIIQNIVAAGVTNFVEIGPGKVLAGLVKRIDKEASCCNVQDAAGVKAITEVA</sequence>
<evidence type="ECO:0000256" key="2">
    <source>
        <dbReference type="PIRNR" id="PIRNR000446"/>
    </source>
</evidence>
<dbReference type="InterPro" id="IPR024925">
    <property type="entry name" value="Malonyl_CoA-ACP_transAc"/>
</dbReference>
<dbReference type="SMART" id="SM00827">
    <property type="entry name" value="PKS_AT"/>
    <property type="match status" value="1"/>
</dbReference>
<organism evidence="4 5">
    <name type="scientific">Geomonas subterranea</name>
    <dbReference type="NCBI Taxonomy" id="2847989"/>
    <lineage>
        <taxon>Bacteria</taxon>
        <taxon>Pseudomonadati</taxon>
        <taxon>Thermodesulfobacteriota</taxon>
        <taxon>Desulfuromonadia</taxon>
        <taxon>Geobacterales</taxon>
        <taxon>Geobacteraceae</taxon>
        <taxon>Geomonas</taxon>
    </lineage>
</organism>
<dbReference type="Proteomes" id="UP000683559">
    <property type="component" value="Chromosome"/>
</dbReference>
<feature type="domain" description="Malonyl-CoA:ACP transacylase (MAT)" evidence="3">
    <location>
        <begin position="7"/>
        <end position="300"/>
    </location>
</feature>
<comment type="similarity">
    <text evidence="2">Belongs to the fabD family.</text>
</comment>
<keyword evidence="5" id="KW-1185">Reference proteome</keyword>
<accession>A0ABX8LRH9</accession>
<evidence type="ECO:0000259" key="3">
    <source>
        <dbReference type="SMART" id="SM00827"/>
    </source>
</evidence>
<dbReference type="InterPro" id="IPR004410">
    <property type="entry name" value="Malonyl_CoA-ACP_transAc_FabD"/>
</dbReference>
<dbReference type="Pfam" id="PF00698">
    <property type="entry name" value="Acyl_transf_1"/>
    <property type="match status" value="1"/>
</dbReference>
<dbReference type="PANTHER" id="PTHR42681">
    <property type="entry name" value="MALONYL-COA-ACYL CARRIER PROTEIN TRANSACYLASE, MITOCHONDRIAL"/>
    <property type="match status" value="1"/>
</dbReference>
<dbReference type="EMBL" id="CP077683">
    <property type="protein sequence ID" value="QXE92889.1"/>
    <property type="molecule type" value="Genomic_DNA"/>
</dbReference>
<comment type="catalytic activity">
    <reaction evidence="2">
        <text>holo-[ACP] + malonyl-CoA = malonyl-[ACP] + CoA</text>
        <dbReference type="Rhea" id="RHEA:41792"/>
        <dbReference type="Rhea" id="RHEA-COMP:9623"/>
        <dbReference type="Rhea" id="RHEA-COMP:9685"/>
        <dbReference type="ChEBI" id="CHEBI:57287"/>
        <dbReference type="ChEBI" id="CHEBI:57384"/>
        <dbReference type="ChEBI" id="CHEBI:64479"/>
        <dbReference type="ChEBI" id="CHEBI:78449"/>
        <dbReference type="EC" id="2.3.1.39"/>
    </reaction>
</comment>
<dbReference type="NCBIfam" id="TIGR00128">
    <property type="entry name" value="fabD"/>
    <property type="match status" value="1"/>
</dbReference>
<dbReference type="PANTHER" id="PTHR42681:SF1">
    <property type="entry name" value="MALONYL-COA-ACYL CARRIER PROTEIN TRANSACYLASE, MITOCHONDRIAL"/>
    <property type="match status" value="1"/>
</dbReference>
<evidence type="ECO:0000313" key="5">
    <source>
        <dbReference type="Proteomes" id="UP000683559"/>
    </source>
</evidence>
<dbReference type="EC" id="2.3.1.39" evidence="2"/>
<name>A0ABX8LRH9_9BACT</name>
<proteinExistence type="inferred from homology"/>
<evidence type="ECO:0000313" key="4">
    <source>
        <dbReference type="EMBL" id="QXE92889.1"/>
    </source>
</evidence>
<dbReference type="PIRSF" id="PIRSF000446">
    <property type="entry name" value="Mct"/>
    <property type="match status" value="1"/>
</dbReference>
<dbReference type="InterPro" id="IPR050858">
    <property type="entry name" value="Mal-CoA-ACP_Trans/PKS_FabD"/>
</dbReference>
<keyword evidence="1 2" id="KW-0808">Transferase</keyword>
<evidence type="ECO:0000256" key="1">
    <source>
        <dbReference type="ARBA" id="ARBA00022679"/>
    </source>
</evidence>
<dbReference type="InterPro" id="IPR014043">
    <property type="entry name" value="Acyl_transferase_dom"/>
</dbReference>
<reference evidence="4 5" key="1">
    <citation type="submission" date="2021-06" db="EMBL/GenBank/DDBJ databases">
        <title>Gemonas diversity in paddy soil.</title>
        <authorList>
            <person name="Liu G."/>
        </authorList>
    </citation>
    <scope>NUCLEOTIDE SEQUENCE [LARGE SCALE GENOMIC DNA]</scope>
    <source>
        <strain evidence="4 5">RG2</strain>
    </source>
</reference>
<dbReference type="GO" id="GO:0004314">
    <property type="term" value="F:[acyl-carrier-protein] S-malonyltransferase activity"/>
    <property type="evidence" value="ECO:0007669"/>
    <property type="project" value="UniProtKB-EC"/>
</dbReference>
<keyword evidence="2 4" id="KW-0012">Acyltransferase</keyword>